<name>A0A0C3C6M0_HEBCY</name>
<protein>
    <submittedName>
        <fullName evidence="1">Uncharacterized protein</fullName>
    </submittedName>
</protein>
<evidence type="ECO:0000313" key="2">
    <source>
        <dbReference type="Proteomes" id="UP000053424"/>
    </source>
</evidence>
<organism evidence="1 2">
    <name type="scientific">Hebeloma cylindrosporum</name>
    <dbReference type="NCBI Taxonomy" id="76867"/>
    <lineage>
        <taxon>Eukaryota</taxon>
        <taxon>Fungi</taxon>
        <taxon>Dikarya</taxon>
        <taxon>Basidiomycota</taxon>
        <taxon>Agaricomycotina</taxon>
        <taxon>Agaricomycetes</taxon>
        <taxon>Agaricomycetidae</taxon>
        <taxon>Agaricales</taxon>
        <taxon>Agaricineae</taxon>
        <taxon>Hymenogastraceae</taxon>
        <taxon>Hebeloma</taxon>
    </lineage>
</organism>
<dbReference type="HOGENOM" id="CLU_185466_0_0_1"/>
<proteinExistence type="predicted"/>
<dbReference type="OrthoDB" id="3070764at2759"/>
<keyword evidence="2" id="KW-1185">Reference proteome</keyword>
<feature type="non-terminal residue" evidence="1">
    <location>
        <position position="68"/>
    </location>
</feature>
<reference evidence="1 2" key="1">
    <citation type="submission" date="2014-04" db="EMBL/GenBank/DDBJ databases">
        <authorList>
            <consortium name="DOE Joint Genome Institute"/>
            <person name="Kuo A."/>
            <person name="Gay G."/>
            <person name="Dore J."/>
            <person name="Kohler A."/>
            <person name="Nagy L.G."/>
            <person name="Floudas D."/>
            <person name="Copeland A."/>
            <person name="Barry K.W."/>
            <person name="Cichocki N."/>
            <person name="Veneault-Fourrey C."/>
            <person name="LaButti K."/>
            <person name="Lindquist E.A."/>
            <person name="Lipzen A."/>
            <person name="Lundell T."/>
            <person name="Morin E."/>
            <person name="Murat C."/>
            <person name="Sun H."/>
            <person name="Tunlid A."/>
            <person name="Henrissat B."/>
            <person name="Grigoriev I.V."/>
            <person name="Hibbett D.S."/>
            <person name="Martin F."/>
            <person name="Nordberg H.P."/>
            <person name="Cantor M.N."/>
            <person name="Hua S.X."/>
        </authorList>
    </citation>
    <scope>NUCLEOTIDE SEQUENCE [LARGE SCALE GENOMIC DNA]</scope>
    <source>
        <strain evidence="2">h7</strain>
    </source>
</reference>
<accession>A0A0C3C6M0</accession>
<dbReference type="Proteomes" id="UP000053424">
    <property type="component" value="Unassembled WGS sequence"/>
</dbReference>
<dbReference type="EMBL" id="KN831773">
    <property type="protein sequence ID" value="KIM44525.1"/>
    <property type="molecule type" value="Genomic_DNA"/>
</dbReference>
<reference evidence="2" key="2">
    <citation type="submission" date="2015-01" db="EMBL/GenBank/DDBJ databases">
        <title>Evolutionary Origins and Diversification of the Mycorrhizal Mutualists.</title>
        <authorList>
            <consortium name="DOE Joint Genome Institute"/>
            <consortium name="Mycorrhizal Genomics Consortium"/>
            <person name="Kohler A."/>
            <person name="Kuo A."/>
            <person name="Nagy L.G."/>
            <person name="Floudas D."/>
            <person name="Copeland A."/>
            <person name="Barry K.W."/>
            <person name="Cichocki N."/>
            <person name="Veneault-Fourrey C."/>
            <person name="LaButti K."/>
            <person name="Lindquist E.A."/>
            <person name="Lipzen A."/>
            <person name="Lundell T."/>
            <person name="Morin E."/>
            <person name="Murat C."/>
            <person name="Riley R."/>
            <person name="Ohm R."/>
            <person name="Sun H."/>
            <person name="Tunlid A."/>
            <person name="Henrissat B."/>
            <person name="Grigoriev I.V."/>
            <person name="Hibbett D.S."/>
            <person name="Martin F."/>
        </authorList>
    </citation>
    <scope>NUCLEOTIDE SEQUENCE [LARGE SCALE GENOMIC DNA]</scope>
    <source>
        <strain evidence="2">h7</strain>
    </source>
</reference>
<gene>
    <name evidence="1" type="ORF">M413DRAFT_55813</name>
</gene>
<dbReference type="AlphaFoldDB" id="A0A0C3C6M0"/>
<sequence length="68" mass="7736">HANQTYARSFFPSGHGYALFVPETMVPVPDDFKQERGISIGDVGILTRQTEFAFMFNIFLPADHPYNK</sequence>
<evidence type="ECO:0000313" key="1">
    <source>
        <dbReference type="EMBL" id="KIM44525.1"/>
    </source>
</evidence>
<feature type="non-terminal residue" evidence="1">
    <location>
        <position position="1"/>
    </location>
</feature>